<dbReference type="AlphaFoldDB" id="A0A1E7F171"/>
<proteinExistence type="predicted"/>
<dbReference type="EMBL" id="KV784366">
    <property type="protein sequence ID" value="OEU11951.1"/>
    <property type="molecule type" value="Genomic_DNA"/>
</dbReference>
<keyword evidence="3" id="KW-1185">Reference proteome</keyword>
<keyword evidence="1" id="KW-1133">Transmembrane helix</keyword>
<evidence type="ECO:0000256" key="1">
    <source>
        <dbReference type="SAM" id="Phobius"/>
    </source>
</evidence>
<accession>A0A1E7F171</accession>
<reference evidence="2 3" key="1">
    <citation type="submission" date="2016-09" db="EMBL/GenBank/DDBJ databases">
        <title>Extensive genetic diversity and differential bi-allelic expression allows diatom success in the polar Southern Ocean.</title>
        <authorList>
            <consortium name="DOE Joint Genome Institute"/>
            <person name="Mock T."/>
            <person name="Otillar R.P."/>
            <person name="Strauss J."/>
            <person name="Dupont C."/>
            <person name="Frickenhaus S."/>
            <person name="Maumus F."/>
            <person name="Mcmullan M."/>
            <person name="Sanges R."/>
            <person name="Schmutz J."/>
            <person name="Toseland A."/>
            <person name="Valas R."/>
            <person name="Veluchamy A."/>
            <person name="Ward B.J."/>
            <person name="Allen A."/>
            <person name="Barry K."/>
            <person name="Falciatore A."/>
            <person name="Ferrante M."/>
            <person name="Fortunato A.E."/>
            <person name="Gloeckner G."/>
            <person name="Gruber A."/>
            <person name="Hipkin R."/>
            <person name="Janech M."/>
            <person name="Kroth P."/>
            <person name="Leese F."/>
            <person name="Lindquist E."/>
            <person name="Lyon B.R."/>
            <person name="Martin J."/>
            <person name="Mayer C."/>
            <person name="Parker M."/>
            <person name="Quesneville H."/>
            <person name="Raymond J."/>
            <person name="Uhlig C."/>
            <person name="Valentin K.U."/>
            <person name="Worden A.Z."/>
            <person name="Armbrust E.V."/>
            <person name="Bowler C."/>
            <person name="Green B."/>
            <person name="Moulton V."/>
            <person name="Van Oosterhout C."/>
            <person name="Grigoriev I."/>
        </authorList>
    </citation>
    <scope>NUCLEOTIDE SEQUENCE [LARGE SCALE GENOMIC DNA]</scope>
    <source>
        <strain evidence="2 3">CCMP1102</strain>
    </source>
</reference>
<feature type="transmembrane region" description="Helical" evidence="1">
    <location>
        <begin position="64"/>
        <end position="87"/>
    </location>
</feature>
<protein>
    <submittedName>
        <fullName evidence="2">Uncharacterized protein</fullName>
    </submittedName>
</protein>
<dbReference type="InParanoid" id="A0A1E7F171"/>
<keyword evidence="1" id="KW-0812">Transmembrane</keyword>
<organism evidence="2 3">
    <name type="scientific">Fragilariopsis cylindrus CCMP1102</name>
    <dbReference type="NCBI Taxonomy" id="635003"/>
    <lineage>
        <taxon>Eukaryota</taxon>
        <taxon>Sar</taxon>
        <taxon>Stramenopiles</taxon>
        <taxon>Ochrophyta</taxon>
        <taxon>Bacillariophyta</taxon>
        <taxon>Bacillariophyceae</taxon>
        <taxon>Bacillariophycidae</taxon>
        <taxon>Bacillariales</taxon>
        <taxon>Bacillariaceae</taxon>
        <taxon>Fragilariopsis</taxon>
    </lineage>
</organism>
<dbReference type="KEGG" id="fcy:FRACYDRAFT_245075"/>
<name>A0A1E7F171_9STRA</name>
<gene>
    <name evidence="2" type="ORF">FRACYDRAFT_245075</name>
</gene>
<dbReference type="Proteomes" id="UP000095751">
    <property type="component" value="Unassembled WGS sequence"/>
</dbReference>
<evidence type="ECO:0000313" key="3">
    <source>
        <dbReference type="Proteomes" id="UP000095751"/>
    </source>
</evidence>
<sequence>MCPYATILINDTKLGCIMYLVAGFIIQRNFYSSLSSVLNTVLNTVQNTVKNTVLKTVLNNDAEYGTTMISLVMLASLQSMYLIRLCAGRMILLKRNNNDTNNVERRVDLSYNNDNNNNNNVVSPDWKQHVSSMKQTIPCSVQNGKNGSVCIS</sequence>
<evidence type="ECO:0000313" key="2">
    <source>
        <dbReference type="EMBL" id="OEU11951.1"/>
    </source>
</evidence>
<keyword evidence="1" id="KW-0472">Membrane</keyword>